<evidence type="ECO:0008006" key="3">
    <source>
        <dbReference type="Google" id="ProtNLM"/>
    </source>
</evidence>
<evidence type="ECO:0000313" key="1">
    <source>
        <dbReference type="EMBL" id="BDV42957.1"/>
    </source>
</evidence>
<name>A0ABM8EKH8_9BACT</name>
<dbReference type="InterPro" id="IPR021268">
    <property type="entry name" value="DUF2845"/>
</dbReference>
<organism evidence="1 2">
    <name type="scientific">Geotalea uraniireducens</name>
    <dbReference type="NCBI Taxonomy" id="351604"/>
    <lineage>
        <taxon>Bacteria</taxon>
        <taxon>Pseudomonadati</taxon>
        <taxon>Thermodesulfobacteriota</taxon>
        <taxon>Desulfuromonadia</taxon>
        <taxon>Geobacterales</taxon>
        <taxon>Geobacteraceae</taxon>
        <taxon>Geotalea</taxon>
    </lineage>
</organism>
<proteinExistence type="predicted"/>
<protein>
    <recommendedName>
        <fullName evidence="3">DUF2845 domain-containing protein</fullName>
    </recommendedName>
</protein>
<gene>
    <name evidence="1" type="ORF">GURASL_18800</name>
</gene>
<reference evidence="1 2" key="1">
    <citation type="submission" date="2022-12" db="EMBL/GenBank/DDBJ databases">
        <title>Polyphasic characterization of Geotalea uranireducens NIT-SL11 newly isolated from a complex of sewage sludge and microbially reduced graphene oxide.</title>
        <authorList>
            <person name="Xie L."/>
            <person name="Yoshida N."/>
            <person name="Meng L."/>
        </authorList>
    </citation>
    <scope>NUCLEOTIDE SEQUENCE [LARGE SCALE GENOMIC DNA]</scope>
    <source>
        <strain evidence="1 2">NIT-SL11</strain>
    </source>
</reference>
<accession>A0ABM8EKH8</accession>
<dbReference type="EMBL" id="AP027151">
    <property type="protein sequence ID" value="BDV42957.1"/>
    <property type="molecule type" value="Genomic_DNA"/>
</dbReference>
<keyword evidence="2" id="KW-1185">Reference proteome</keyword>
<dbReference type="Pfam" id="PF11006">
    <property type="entry name" value="DUF2845"/>
    <property type="match status" value="1"/>
</dbReference>
<evidence type="ECO:0000313" key="2">
    <source>
        <dbReference type="Proteomes" id="UP001317705"/>
    </source>
</evidence>
<sequence>MARDRTVTEVTVDDWTFNFGPDRFQYRLLLEDGRVTRIESLDYGY</sequence>
<dbReference type="Proteomes" id="UP001317705">
    <property type="component" value="Chromosome"/>
</dbReference>